<name>A0AAD9WR35_9ROSI</name>
<feature type="domain" description="TIR" evidence="2">
    <location>
        <begin position="18"/>
        <end position="180"/>
    </location>
</feature>
<dbReference type="Pfam" id="PF01582">
    <property type="entry name" value="TIR"/>
    <property type="match status" value="1"/>
</dbReference>
<dbReference type="InterPro" id="IPR027417">
    <property type="entry name" value="P-loop_NTPase"/>
</dbReference>
<dbReference type="PRINTS" id="PR00364">
    <property type="entry name" value="DISEASERSIST"/>
</dbReference>
<dbReference type="PANTHER" id="PTHR11017">
    <property type="entry name" value="LEUCINE-RICH REPEAT-CONTAINING PROTEIN"/>
    <property type="match status" value="1"/>
</dbReference>
<dbReference type="FunFam" id="3.40.50.10140:FF:000007">
    <property type="entry name" value="Disease resistance protein (TIR-NBS-LRR class)"/>
    <property type="match status" value="1"/>
</dbReference>
<organism evidence="3 4">
    <name type="scientific">Dipteronia dyeriana</name>
    <dbReference type="NCBI Taxonomy" id="168575"/>
    <lineage>
        <taxon>Eukaryota</taxon>
        <taxon>Viridiplantae</taxon>
        <taxon>Streptophyta</taxon>
        <taxon>Embryophyta</taxon>
        <taxon>Tracheophyta</taxon>
        <taxon>Spermatophyta</taxon>
        <taxon>Magnoliopsida</taxon>
        <taxon>eudicotyledons</taxon>
        <taxon>Gunneridae</taxon>
        <taxon>Pentapetalae</taxon>
        <taxon>rosids</taxon>
        <taxon>malvids</taxon>
        <taxon>Sapindales</taxon>
        <taxon>Sapindaceae</taxon>
        <taxon>Hippocastanoideae</taxon>
        <taxon>Acereae</taxon>
        <taxon>Dipteronia</taxon>
    </lineage>
</organism>
<keyword evidence="4" id="KW-1185">Reference proteome</keyword>
<proteinExistence type="predicted"/>
<keyword evidence="1" id="KW-0520">NAD</keyword>
<dbReference type="SUPFAM" id="SSF52200">
    <property type="entry name" value="Toll/Interleukin receptor TIR domain"/>
    <property type="match status" value="1"/>
</dbReference>
<dbReference type="Pfam" id="PF00931">
    <property type="entry name" value="NB-ARC"/>
    <property type="match status" value="1"/>
</dbReference>
<evidence type="ECO:0000259" key="2">
    <source>
        <dbReference type="PROSITE" id="PS50104"/>
    </source>
</evidence>
<comment type="caution">
    <text evidence="3">The sequence shown here is derived from an EMBL/GenBank/DDBJ whole genome shotgun (WGS) entry which is preliminary data.</text>
</comment>
<evidence type="ECO:0000313" key="3">
    <source>
        <dbReference type="EMBL" id="KAK2640276.1"/>
    </source>
</evidence>
<dbReference type="EMBL" id="JANJYI010000008">
    <property type="protein sequence ID" value="KAK2640276.1"/>
    <property type="molecule type" value="Genomic_DNA"/>
</dbReference>
<protein>
    <recommendedName>
        <fullName evidence="2">TIR domain-containing protein</fullName>
    </recommendedName>
</protein>
<sequence>MGNLQTTPSSSTTTTFQKKYDVFLNFRGEDTRDCFTCHLHKALHKKIETFIDDGLEKGDGIWPTLKRAIEQSKISVVVFSKDYASSKWCLRELVEIMERKKMHKQIVIPVFYLVDPSDVRKQTGSFKDSFDKHGNESQEEVQKWKEALTAASNLSGFDSSKTRPDTTLLEQFVKDIQKKLRREYISHDYGGLIGHYYRIKQVTSSLCLDVGTNVQIIGIWGMGGIGKTTVAGAIFNKNSNQFDGFCFIHNVRERLQNYGELESLQKEILSTVLNDEDLKLNGHTIPSIIEERLKRTKVLIVLDDVDDYSPLEI</sequence>
<dbReference type="Gene3D" id="3.40.50.10140">
    <property type="entry name" value="Toll/interleukin-1 receptor homology (TIR) domain"/>
    <property type="match status" value="1"/>
</dbReference>
<dbReference type="InterPro" id="IPR000157">
    <property type="entry name" value="TIR_dom"/>
</dbReference>
<gene>
    <name evidence="3" type="ORF">Ddye_028071</name>
</gene>
<evidence type="ECO:0000313" key="4">
    <source>
        <dbReference type="Proteomes" id="UP001280121"/>
    </source>
</evidence>
<dbReference type="GO" id="GO:0007165">
    <property type="term" value="P:signal transduction"/>
    <property type="evidence" value="ECO:0007669"/>
    <property type="project" value="InterPro"/>
</dbReference>
<dbReference type="GO" id="GO:0006952">
    <property type="term" value="P:defense response"/>
    <property type="evidence" value="ECO:0007669"/>
    <property type="project" value="InterPro"/>
</dbReference>
<reference evidence="3" key="1">
    <citation type="journal article" date="2023" name="Plant J.">
        <title>Genome sequences and population genomics provide insights into the demographic history, inbreeding, and mutation load of two 'living fossil' tree species of Dipteronia.</title>
        <authorList>
            <person name="Feng Y."/>
            <person name="Comes H.P."/>
            <person name="Chen J."/>
            <person name="Zhu S."/>
            <person name="Lu R."/>
            <person name="Zhang X."/>
            <person name="Li P."/>
            <person name="Qiu J."/>
            <person name="Olsen K.M."/>
            <person name="Qiu Y."/>
        </authorList>
    </citation>
    <scope>NUCLEOTIDE SEQUENCE</scope>
    <source>
        <strain evidence="3">KIB01</strain>
    </source>
</reference>
<dbReference type="Proteomes" id="UP001280121">
    <property type="component" value="Unassembled WGS sequence"/>
</dbReference>
<dbReference type="Gene3D" id="3.40.50.300">
    <property type="entry name" value="P-loop containing nucleotide triphosphate hydrolases"/>
    <property type="match status" value="1"/>
</dbReference>
<dbReference type="SUPFAM" id="SSF52540">
    <property type="entry name" value="P-loop containing nucleoside triphosphate hydrolases"/>
    <property type="match status" value="1"/>
</dbReference>
<dbReference type="PANTHER" id="PTHR11017:SF479">
    <property type="entry name" value="DISEASE RESISTANCE PROTEIN (TIR-NBS-LRR CLASS) FAMILY"/>
    <property type="match status" value="1"/>
</dbReference>
<dbReference type="InterPro" id="IPR044974">
    <property type="entry name" value="Disease_R_plants"/>
</dbReference>
<accession>A0AAD9WR35</accession>
<dbReference type="InterPro" id="IPR002182">
    <property type="entry name" value="NB-ARC"/>
</dbReference>
<dbReference type="SMART" id="SM00255">
    <property type="entry name" value="TIR"/>
    <property type="match status" value="1"/>
</dbReference>
<dbReference type="GO" id="GO:0043531">
    <property type="term" value="F:ADP binding"/>
    <property type="evidence" value="ECO:0007669"/>
    <property type="project" value="InterPro"/>
</dbReference>
<dbReference type="PROSITE" id="PS50104">
    <property type="entry name" value="TIR"/>
    <property type="match status" value="1"/>
</dbReference>
<evidence type="ECO:0000256" key="1">
    <source>
        <dbReference type="ARBA" id="ARBA00023027"/>
    </source>
</evidence>
<dbReference type="AlphaFoldDB" id="A0AAD9WR35"/>
<dbReference type="InterPro" id="IPR035897">
    <property type="entry name" value="Toll_tir_struct_dom_sf"/>
</dbReference>